<dbReference type="PANTHER" id="PTHR10907">
    <property type="entry name" value="REGUCALCIN"/>
    <property type="match status" value="1"/>
</dbReference>
<dbReference type="GO" id="GO:0005509">
    <property type="term" value="F:calcium ion binding"/>
    <property type="evidence" value="ECO:0007669"/>
    <property type="project" value="TreeGrafter"/>
</dbReference>
<dbReference type="GO" id="GO:0004341">
    <property type="term" value="F:gluconolactonase activity"/>
    <property type="evidence" value="ECO:0007669"/>
    <property type="project" value="TreeGrafter"/>
</dbReference>
<accession>A0A3N4LAL8</accession>
<dbReference type="EMBL" id="ML119115">
    <property type="protein sequence ID" value="RPB15055.1"/>
    <property type="molecule type" value="Genomic_DNA"/>
</dbReference>
<feature type="binding site" evidence="3">
    <location>
        <position position="116"/>
    </location>
    <ligand>
        <name>substrate</name>
    </ligand>
</feature>
<dbReference type="STRING" id="1392247.A0A3N4LAL8"/>
<feature type="binding site" evidence="3">
    <location>
        <position position="220"/>
    </location>
    <ligand>
        <name>a divalent metal cation</name>
        <dbReference type="ChEBI" id="CHEBI:60240"/>
    </ligand>
</feature>
<comment type="similarity">
    <text evidence="1">Belongs to the SMP-30/CGR1 family.</text>
</comment>
<dbReference type="Pfam" id="PF08450">
    <property type="entry name" value="SGL"/>
    <property type="match status" value="1"/>
</dbReference>
<dbReference type="AlphaFoldDB" id="A0A3N4LAL8"/>
<dbReference type="PRINTS" id="PR01790">
    <property type="entry name" value="SMP30FAMILY"/>
</dbReference>
<dbReference type="OrthoDB" id="423498at2759"/>
<evidence type="ECO:0000256" key="3">
    <source>
        <dbReference type="PIRSR" id="PIRSR605511-2"/>
    </source>
</evidence>
<dbReference type="InterPro" id="IPR005511">
    <property type="entry name" value="SMP-30"/>
</dbReference>
<proteinExistence type="inferred from homology"/>
<sequence length="316" mass="34534">MAPSFTVIATAGKPILHRDDFWLTEAPVHDEETGLTWFTDIPRGVVYSFDIKVGQESLKRIEVGEYVGCLALIEGDKEHLAVGAKRGFGKLNVGTGKLEYYNILYPDDQAKQDLMRINDGTVDVKGRYWAAAMRSFGLGVPQNEGAVFCSDTKKSLRTVKHPVAGPNGFAFSPDNLIMYFVETRLGTIFSYDYDPETGSATNETEFIKFDPEVHGPGAPDGIAISEDGDLWVAVFNGNKVIRFDSKTKDVKGIIEITTSKQVACPAFVGEGLVITTGKLVHMDPEVGKGHSPDAGDVFYVPLPGIKGAEVYKVRFD</sequence>
<feature type="binding site" evidence="3">
    <location>
        <position position="25"/>
    </location>
    <ligand>
        <name>a divalent metal cation</name>
        <dbReference type="ChEBI" id="CHEBI:60240"/>
    </ligand>
</feature>
<name>A0A3N4LAL8_9PEZI</name>
<feature type="active site" description="Proton donor/acceptor" evidence="2">
    <location>
        <position position="220"/>
    </location>
</feature>
<keyword evidence="6" id="KW-1185">Reference proteome</keyword>
<evidence type="ECO:0000256" key="2">
    <source>
        <dbReference type="PIRSR" id="PIRSR605511-1"/>
    </source>
</evidence>
<evidence type="ECO:0000313" key="6">
    <source>
        <dbReference type="Proteomes" id="UP000277580"/>
    </source>
</evidence>
<evidence type="ECO:0000313" key="5">
    <source>
        <dbReference type="EMBL" id="RPB15055.1"/>
    </source>
</evidence>
<protein>
    <recommendedName>
        <fullName evidence="4">SMP-30/Gluconolactonase/LRE-like region domain-containing protein</fullName>
    </recommendedName>
</protein>
<dbReference type="Proteomes" id="UP000277580">
    <property type="component" value="Unassembled WGS sequence"/>
</dbReference>
<evidence type="ECO:0000256" key="1">
    <source>
        <dbReference type="ARBA" id="ARBA00008853"/>
    </source>
</evidence>
<organism evidence="5 6">
    <name type="scientific">Morchella conica CCBAS932</name>
    <dbReference type="NCBI Taxonomy" id="1392247"/>
    <lineage>
        <taxon>Eukaryota</taxon>
        <taxon>Fungi</taxon>
        <taxon>Dikarya</taxon>
        <taxon>Ascomycota</taxon>
        <taxon>Pezizomycotina</taxon>
        <taxon>Pezizomycetes</taxon>
        <taxon>Pezizales</taxon>
        <taxon>Morchellaceae</taxon>
        <taxon>Morchella</taxon>
    </lineage>
</organism>
<dbReference type="SUPFAM" id="SSF63829">
    <property type="entry name" value="Calcium-dependent phosphotriesterase"/>
    <property type="match status" value="1"/>
</dbReference>
<keyword evidence="3" id="KW-0862">Zinc</keyword>
<dbReference type="FunCoup" id="A0A3N4LAL8">
    <property type="interactions" value="41"/>
</dbReference>
<comment type="cofactor">
    <cofactor evidence="3">
        <name>Zn(2+)</name>
        <dbReference type="ChEBI" id="CHEBI:29105"/>
    </cofactor>
    <text evidence="3">Binds 1 divalent metal cation per subunit.</text>
</comment>
<dbReference type="PANTHER" id="PTHR10907:SF47">
    <property type="entry name" value="REGUCALCIN"/>
    <property type="match status" value="1"/>
</dbReference>
<feature type="binding site" evidence="3">
    <location>
        <position position="118"/>
    </location>
    <ligand>
        <name>substrate</name>
    </ligand>
</feature>
<reference evidence="5 6" key="1">
    <citation type="journal article" date="2018" name="Nat. Ecol. Evol.">
        <title>Pezizomycetes genomes reveal the molecular basis of ectomycorrhizal truffle lifestyle.</title>
        <authorList>
            <person name="Murat C."/>
            <person name="Payen T."/>
            <person name="Noel B."/>
            <person name="Kuo A."/>
            <person name="Morin E."/>
            <person name="Chen J."/>
            <person name="Kohler A."/>
            <person name="Krizsan K."/>
            <person name="Balestrini R."/>
            <person name="Da Silva C."/>
            <person name="Montanini B."/>
            <person name="Hainaut M."/>
            <person name="Levati E."/>
            <person name="Barry K.W."/>
            <person name="Belfiori B."/>
            <person name="Cichocki N."/>
            <person name="Clum A."/>
            <person name="Dockter R.B."/>
            <person name="Fauchery L."/>
            <person name="Guy J."/>
            <person name="Iotti M."/>
            <person name="Le Tacon F."/>
            <person name="Lindquist E.A."/>
            <person name="Lipzen A."/>
            <person name="Malagnac F."/>
            <person name="Mello A."/>
            <person name="Molinier V."/>
            <person name="Miyauchi S."/>
            <person name="Poulain J."/>
            <person name="Riccioni C."/>
            <person name="Rubini A."/>
            <person name="Sitrit Y."/>
            <person name="Splivallo R."/>
            <person name="Traeger S."/>
            <person name="Wang M."/>
            <person name="Zifcakova L."/>
            <person name="Wipf D."/>
            <person name="Zambonelli A."/>
            <person name="Paolocci F."/>
            <person name="Nowrousian M."/>
            <person name="Ottonello S."/>
            <person name="Baldrian P."/>
            <person name="Spatafora J.W."/>
            <person name="Henrissat B."/>
            <person name="Nagy L.G."/>
            <person name="Aury J.M."/>
            <person name="Wincker P."/>
            <person name="Grigoriev I.V."/>
            <person name="Bonfante P."/>
            <person name="Martin F.M."/>
        </authorList>
    </citation>
    <scope>NUCLEOTIDE SEQUENCE [LARGE SCALE GENOMIC DNA]</scope>
    <source>
        <strain evidence="5 6">CCBAS932</strain>
    </source>
</reference>
<dbReference type="InterPro" id="IPR013658">
    <property type="entry name" value="SGL"/>
</dbReference>
<dbReference type="InParanoid" id="A0A3N4LAL8"/>
<evidence type="ECO:0000259" key="4">
    <source>
        <dbReference type="Pfam" id="PF08450"/>
    </source>
</evidence>
<dbReference type="Gene3D" id="2.120.10.30">
    <property type="entry name" value="TolB, C-terminal domain"/>
    <property type="match status" value="1"/>
</dbReference>
<feature type="domain" description="SMP-30/Gluconolactonase/LRE-like region" evidence="4">
    <location>
        <begin position="23"/>
        <end position="276"/>
    </location>
</feature>
<feature type="binding site" evidence="3">
    <location>
        <position position="167"/>
    </location>
    <ligand>
        <name>a divalent metal cation</name>
        <dbReference type="ChEBI" id="CHEBI:60240"/>
    </ligand>
</feature>
<gene>
    <name evidence="5" type="ORF">P167DRAFT_483588</name>
</gene>
<dbReference type="InterPro" id="IPR011042">
    <property type="entry name" value="6-blade_b-propeller_TolB-like"/>
</dbReference>
<keyword evidence="3" id="KW-0479">Metal-binding</keyword>